<dbReference type="Proteomes" id="UP000728032">
    <property type="component" value="Unassembled WGS sequence"/>
</dbReference>
<dbReference type="AlphaFoldDB" id="A0A7R9LZW2"/>
<dbReference type="GO" id="GO:0005507">
    <property type="term" value="F:copper ion binding"/>
    <property type="evidence" value="ECO:0007669"/>
    <property type="project" value="InterPro"/>
</dbReference>
<keyword evidence="5" id="KW-1185">Reference proteome</keyword>
<feature type="domain" description="Superoxide dismutase copper/zinc binding" evidence="3">
    <location>
        <begin position="360"/>
        <end position="482"/>
    </location>
</feature>
<organism evidence="4">
    <name type="scientific">Oppiella nova</name>
    <dbReference type="NCBI Taxonomy" id="334625"/>
    <lineage>
        <taxon>Eukaryota</taxon>
        <taxon>Metazoa</taxon>
        <taxon>Ecdysozoa</taxon>
        <taxon>Arthropoda</taxon>
        <taxon>Chelicerata</taxon>
        <taxon>Arachnida</taxon>
        <taxon>Acari</taxon>
        <taxon>Acariformes</taxon>
        <taxon>Sarcoptiformes</taxon>
        <taxon>Oribatida</taxon>
        <taxon>Brachypylina</taxon>
        <taxon>Oppioidea</taxon>
        <taxon>Oppiidae</taxon>
        <taxon>Oppiella</taxon>
    </lineage>
</organism>
<dbReference type="Gene3D" id="2.60.40.200">
    <property type="entry name" value="Superoxide dismutase, copper/zinc binding domain"/>
    <property type="match status" value="1"/>
</dbReference>
<dbReference type="Pfam" id="PF00080">
    <property type="entry name" value="Sod_Cu"/>
    <property type="match status" value="1"/>
</dbReference>
<name>A0A7R9LZW2_9ACAR</name>
<dbReference type="InterPro" id="IPR036423">
    <property type="entry name" value="SOD-like_Cu/Zn_dom_sf"/>
</dbReference>
<sequence>MGTKLWLILSVMSVMTSLSSQVVTFTTKEPFFKPFFTTKDPHDLFDTNKLFTTKAPNKEHKQDKQDKHHNNTYPGAGQLEVLNPNYNVPHNSYNSYNPYNPNNSPPNNTYAQRPRPVSRPYGGGGYGGQVGHGNGGQGHGNQRYGNKPYTDPGYEIYRSMYGYKGPVPRLNGPAFRAQTPYQPSGRNNTPSYISNSPSYTPNNPPRNGNRPTGPYGNVPNGNNYQGNGGHYNGPTHYGGDAPIYHGNQEIPIYGGNPQVPYGPNGPIYDGGNNYIEAHHYGTDHYSHPPIDYSKYIQPHPYGELSEYMSPEGYNQYANMLYSAHNLPYNAPPMPYQSNYSQPGGPGGPGGYNPQREFKMVVAVVVIQGMAPNYKYGIAIYNNGDITNGCHSLGGHYNPGNHTHGNLNYPQSHAGDLGSVTSDPQGVAFVNKIVKQRFSIEDSNPIAGRSVGICKNPDDYGRGGTYASLRDGNCGELIACGIIGYANKESPSTSYSHTGGHYKK</sequence>
<evidence type="ECO:0000256" key="1">
    <source>
        <dbReference type="SAM" id="MobiDB-lite"/>
    </source>
</evidence>
<reference evidence="4" key="1">
    <citation type="submission" date="2020-11" db="EMBL/GenBank/DDBJ databases">
        <authorList>
            <person name="Tran Van P."/>
        </authorList>
    </citation>
    <scope>NUCLEOTIDE SEQUENCE</scope>
</reference>
<accession>A0A7R9LZW2</accession>
<feature type="signal peptide" evidence="2">
    <location>
        <begin position="1"/>
        <end position="19"/>
    </location>
</feature>
<evidence type="ECO:0000259" key="3">
    <source>
        <dbReference type="Pfam" id="PF00080"/>
    </source>
</evidence>
<evidence type="ECO:0000313" key="5">
    <source>
        <dbReference type="Proteomes" id="UP000728032"/>
    </source>
</evidence>
<proteinExistence type="predicted"/>
<feature type="compositionally biased region" description="Low complexity" evidence="1">
    <location>
        <begin position="83"/>
        <end position="108"/>
    </location>
</feature>
<dbReference type="EMBL" id="CAJPVJ010004429">
    <property type="protein sequence ID" value="CAG2168598.1"/>
    <property type="molecule type" value="Genomic_DNA"/>
</dbReference>
<feature type="compositionally biased region" description="Gly residues" evidence="1">
    <location>
        <begin position="121"/>
        <end position="139"/>
    </location>
</feature>
<feature type="compositionally biased region" description="Low complexity" evidence="1">
    <location>
        <begin position="187"/>
        <end position="221"/>
    </location>
</feature>
<feature type="chain" id="PRO_5035592634" description="Superoxide dismutase copper/zinc binding domain-containing protein" evidence="2">
    <location>
        <begin position="20"/>
        <end position="503"/>
    </location>
</feature>
<dbReference type="PANTHER" id="PTHR10003">
    <property type="entry name" value="SUPEROXIDE DISMUTASE CU-ZN -RELATED"/>
    <property type="match status" value="1"/>
</dbReference>
<dbReference type="EMBL" id="OC919254">
    <property type="protein sequence ID" value="CAD7650991.1"/>
    <property type="molecule type" value="Genomic_DNA"/>
</dbReference>
<dbReference type="OrthoDB" id="2015551at2759"/>
<feature type="region of interest" description="Disordered" evidence="1">
    <location>
        <begin position="171"/>
        <end position="221"/>
    </location>
</feature>
<protein>
    <recommendedName>
        <fullName evidence="3">Superoxide dismutase copper/zinc binding domain-containing protein</fullName>
    </recommendedName>
</protein>
<dbReference type="InterPro" id="IPR001424">
    <property type="entry name" value="SOD_Cu_Zn_dom"/>
</dbReference>
<gene>
    <name evidence="4" type="ORF">ONB1V03_LOCUS8086</name>
</gene>
<keyword evidence="2" id="KW-0732">Signal</keyword>
<evidence type="ECO:0000313" key="4">
    <source>
        <dbReference type="EMBL" id="CAD7650991.1"/>
    </source>
</evidence>
<dbReference type="GO" id="GO:0006801">
    <property type="term" value="P:superoxide metabolic process"/>
    <property type="evidence" value="ECO:0007669"/>
    <property type="project" value="InterPro"/>
</dbReference>
<evidence type="ECO:0000256" key="2">
    <source>
        <dbReference type="SAM" id="SignalP"/>
    </source>
</evidence>
<dbReference type="PRINTS" id="PR00068">
    <property type="entry name" value="CUZNDISMTASE"/>
</dbReference>
<dbReference type="SUPFAM" id="SSF49329">
    <property type="entry name" value="Cu,Zn superoxide dismutase-like"/>
    <property type="match status" value="1"/>
</dbReference>
<dbReference type="InterPro" id="IPR024134">
    <property type="entry name" value="SOD_Cu/Zn_/chaperone"/>
</dbReference>
<feature type="region of interest" description="Disordered" evidence="1">
    <location>
        <begin position="54"/>
        <end position="150"/>
    </location>
</feature>
<feature type="compositionally biased region" description="Basic and acidic residues" evidence="1">
    <location>
        <begin position="56"/>
        <end position="69"/>
    </location>
</feature>